<comment type="similarity">
    <text evidence="1">Belongs to the peptidase M10A family.</text>
</comment>
<evidence type="ECO:0000256" key="9">
    <source>
        <dbReference type="PIRSR" id="PIRSR001191-1"/>
    </source>
</evidence>
<feature type="binding site" evidence="11">
    <location>
        <position position="266"/>
    </location>
    <ligand>
        <name>Zn(2+)</name>
        <dbReference type="ChEBI" id="CHEBI:29105"/>
        <label>2</label>
        <note>catalytic</note>
    </ligand>
</feature>
<feature type="signal peptide" evidence="14">
    <location>
        <begin position="1"/>
        <end position="23"/>
    </location>
</feature>
<dbReference type="GO" id="GO:0030574">
    <property type="term" value="P:collagen catabolic process"/>
    <property type="evidence" value="ECO:0007669"/>
    <property type="project" value="TreeGrafter"/>
</dbReference>
<keyword evidence="2" id="KW-0645">Protease</keyword>
<feature type="binding site" evidence="11">
    <location>
        <position position="225"/>
    </location>
    <ligand>
        <name>Zn(2+)</name>
        <dbReference type="ChEBI" id="CHEBI:29105"/>
        <label>1</label>
    </ligand>
</feature>
<dbReference type="InterPro" id="IPR021190">
    <property type="entry name" value="Pept_M10A"/>
</dbReference>
<keyword evidence="8" id="KW-0865">Zymogen</keyword>
<evidence type="ECO:0000256" key="10">
    <source>
        <dbReference type="PIRSR" id="PIRSR001191-2"/>
    </source>
</evidence>
<evidence type="ECO:0000313" key="17">
    <source>
        <dbReference type="Proteomes" id="UP000887568"/>
    </source>
</evidence>
<feature type="active site" evidence="9">
    <location>
        <position position="249"/>
    </location>
</feature>
<dbReference type="GO" id="GO:0004222">
    <property type="term" value="F:metalloendopeptidase activity"/>
    <property type="evidence" value="ECO:0007669"/>
    <property type="project" value="InterPro"/>
</dbReference>
<reference evidence="16" key="1">
    <citation type="submission" date="2022-11" db="UniProtKB">
        <authorList>
            <consortium name="EnsemblMetazoa"/>
        </authorList>
    </citation>
    <scope>IDENTIFICATION</scope>
</reference>
<dbReference type="InterPro" id="IPR024079">
    <property type="entry name" value="MetalloPept_cat_dom_sf"/>
</dbReference>
<dbReference type="CDD" id="cd04278">
    <property type="entry name" value="ZnMc_MMP"/>
    <property type="match status" value="1"/>
</dbReference>
<dbReference type="GO" id="GO:0005615">
    <property type="term" value="C:extracellular space"/>
    <property type="evidence" value="ECO:0007669"/>
    <property type="project" value="TreeGrafter"/>
</dbReference>
<keyword evidence="3 10" id="KW-0479">Metal-binding</keyword>
<feature type="binding site" evidence="10">
    <location>
        <position position="252"/>
    </location>
    <ligand>
        <name>Zn(2+)</name>
        <dbReference type="ChEBI" id="CHEBI:29105"/>
        <label>2</label>
        <note>catalytic</note>
    </ligand>
</feature>
<feature type="binding site" evidence="11">
    <location>
        <position position="223"/>
    </location>
    <ligand>
        <name>Ca(2+)</name>
        <dbReference type="ChEBI" id="CHEBI:29108"/>
        <label>2</label>
    </ligand>
</feature>
<dbReference type="InterPro" id="IPR001818">
    <property type="entry name" value="Pept_M10_metallopeptidase"/>
</dbReference>
<dbReference type="GO" id="GO:0031012">
    <property type="term" value="C:extracellular matrix"/>
    <property type="evidence" value="ECO:0007669"/>
    <property type="project" value="InterPro"/>
</dbReference>
<keyword evidence="17" id="KW-1185">Reference proteome</keyword>
<dbReference type="GO" id="GO:0030198">
    <property type="term" value="P:extracellular matrix organization"/>
    <property type="evidence" value="ECO:0007669"/>
    <property type="project" value="TreeGrafter"/>
</dbReference>
<evidence type="ECO:0000256" key="12">
    <source>
        <dbReference type="PIRSR" id="PIRSR621190-4"/>
    </source>
</evidence>
<feature type="binding site" evidence="11">
    <location>
        <position position="230"/>
    </location>
    <ligand>
        <name>Ca(2+)</name>
        <dbReference type="ChEBI" id="CHEBI:29108"/>
        <label>1</label>
    </ligand>
</feature>
<evidence type="ECO:0000256" key="4">
    <source>
        <dbReference type="ARBA" id="ARBA00022737"/>
    </source>
</evidence>
<feature type="binding site" evidence="11">
    <location>
        <position position="324"/>
    </location>
    <ligand>
        <name>Ca(2+)</name>
        <dbReference type="ChEBI" id="CHEBI:29108"/>
        <label>4</label>
    </ligand>
</feature>
<comment type="cofactor">
    <cofactor evidence="11">
        <name>Ca(2+)</name>
        <dbReference type="ChEBI" id="CHEBI:29108"/>
    </cofactor>
    <text evidence="11">Can bind about 5 Ca(2+) ions per subunit.</text>
</comment>
<evidence type="ECO:0000256" key="2">
    <source>
        <dbReference type="ARBA" id="ARBA00022670"/>
    </source>
</evidence>
<dbReference type="GO" id="GO:0006508">
    <property type="term" value="P:proteolysis"/>
    <property type="evidence" value="ECO:0007669"/>
    <property type="project" value="UniProtKB-KW"/>
</dbReference>
<dbReference type="Proteomes" id="UP000887568">
    <property type="component" value="Unplaced"/>
</dbReference>
<dbReference type="OMA" id="WDAVTMG"/>
<keyword evidence="6 10" id="KW-0862">Zinc</keyword>
<feature type="modified residue" description="Phosphotyrosine; by PKDCC" evidence="12">
    <location>
        <position position="403"/>
    </location>
</feature>
<dbReference type="InterPro" id="IPR018487">
    <property type="entry name" value="Hemopexin-like_repeat"/>
</dbReference>
<evidence type="ECO:0000256" key="7">
    <source>
        <dbReference type="ARBA" id="ARBA00023049"/>
    </source>
</evidence>
<dbReference type="FunFam" id="3.40.390.10:FF:000068">
    <property type="entry name" value="Predicted protein"/>
    <property type="match status" value="1"/>
</dbReference>
<feature type="domain" description="Peptidase metallopeptidase" evidence="15">
    <location>
        <begin position="134"/>
        <end position="293"/>
    </location>
</feature>
<evidence type="ECO:0000256" key="6">
    <source>
        <dbReference type="ARBA" id="ARBA00022833"/>
    </source>
</evidence>
<feature type="binding site" evidence="10">
    <location>
        <position position="248"/>
    </location>
    <ligand>
        <name>Zn(2+)</name>
        <dbReference type="ChEBI" id="CHEBI:29105"/>
        <label>2</label>
        <note>catalytic</note>
    </ligand>
</feature>
<feature type="repeat" description="Hemopexin" evidence="13">
    <location>
        <begin position="413"/>
        <end position="460"/>
    </location>
</feature>
<feature type="binding site" evidence="11">
    <location>
        <position position="198"/>
    </location>
    <ligand>
        <name>Zn(2+)</name>
        <dbReference type="ChEBI" id="CHEBI:29105"/>
        <label>1</label>
    </ligand>
</feature>
<keyword evidence="4" id="KW-0677">Repeat</keyword>
<dbReference type="InterPro" id="IPR006026">
    <property type="entry name" value="Peptidase_Metallo"/>
</dbReference>
<evidence type="ECO:0000259" key="15">
    <source>
        <dbReference type="SMART" id="SM00235"/>
    </source>
</evidence>
<dbReference type="PANTHER" id="PTHR10201">
    <property type="entry name" value="MATRIX METALLOPROTEINASE"/>
    <property type="match status" value="1"/>
</dbReference>
<dbReference type="InterPro" id="IPR036365">
    <property type="entry name" value="PGBD-like_sf"/>
</dbReference>
<dbReference type="InterPro" id="IPR036375">
    <property type="entry name" value="Hemopexin-like_dom_sf"/>
</dbReference>
<dbReference type="Pfam" id="PF00413">
    <property type="entry name" value="Peptidase_M10"/>
    <property type="match status" value="1"/>
</dbReference>
<feature type="binding site" evidence="11">
    <location>
        <position position="465"/>
    </location>
    <ligand>
        <name>Ca(2+)</name>
        <dbReference type="ChEBI" id="CHEBI:29108"/>
        <label>4</label>
    </ligand>
</feature>
<comment type="cofactor">
    <cofactor evidence="11">
        <name>Zn(2+)</name>
        <dbReference type="ChEBI" id="CHEBI:29105"/>
    </cofactor>
    <text evidence="11">Binds 2 Zn(2+) ions per subunit.</text>
</comment>
<dbReference type="OrthoDB" id="406838at2759"/>
<dbReference type="CDD" id="cd00094">
    <property type="entry name" value="HX"/>
    <property type="match status" value="1"/>
</dbReference>
<proteinExistence type="inferred from homology"/>
<dbReference type="GO" id="GO:0008270">
    <property type="term" value="F:zinc ion binding"/>
    <property type="evidence" value="ECO:0007669"/>
    <property type="project" value="InterPro"/>
</dbReference>
<dbReference type="InterPro" id="IPR033739">
    <property type="entry name" value="M10A_MMP"/>
</dbReference>
<feature type="binding site" evidence="10">
    <location>
        <position position="258"/>
    </location>
    <ligand>
        <name>Zn(2+)</name>
        <dbReference type="ChEBI" id="CHEBI:29105"/>
        <label>2</label>
        <note>catalytic</note>
    </ligand>
</feature>
<dbReference type="SMART" id="SM00120">
    <property type="entry name" value="HX"/>
    <property type="match status" value="4"/>
</dbReference>
<accession>A0A913ZYE4</accession>
<dbReference type="FunFam" id="2.110.10.10:FF:000005">
    <property type="entry name" value="Stromelysin-3 preproprotein"/>
    <property type="match status" value="1"/>
</dbReference>
<keyword evidence="14" id="KW-0732">Signal</keyword>
<dbReference type="PROSITE" id="PS51642">
    <property type="entry name" value="HEMOPEXIN_2"/>
    <property type="match status" value="3"/>
</dbReference>
<protein>
    <recommendedName>
        <fullName evidence="15">Peptidase metallopeptidase domain-containing protein</fullName>
    </recommendedName>
</protein>
<dbReference type="SMART" id="SM00235">
    <property type="entry name" value="ZnMc"/>
    <property type="match status" value="1"/>
</dbReference>
<feature type="binding site" evidence="11">
    <location>
        <position position="372"/>
    </location>
    <ligand>
        <name>Ca(2+)</name>
        <dbReference type="ChEBI" id="CHEBI:29108"/>
        <label>5</label>
    </ligand>
</feature>
<dbReference type="SUPFAM" id="SSF47090">
    <property type="entry name" value="PGBD-like"/>
    <property type="match status" value="1"/>
</dbReference>
<dbReference type="Pfam" id="PF00045">
    <property type="entry name" value="Hemopexin"/>
    <property type="match status" value="4"/>
</dbReference>
<dbReference type="AlphaFoldDB" id="A0A913ZYE4"/>
<evidence type="ECO:0000256" key="11">
    <source>
        <dbReference type="PIRSR" id="PIRSR621190-2"/>
    </source>
</evidence>
<feature type="chain" id="PRO_5036758261" description="Peptidase metallopeptidase domain-containing protein" evidence="14">
    <location>
        <begin position="24"/>
        <end position="528"/>
    </location>
</feature>
<dbReference type="Gene3D" id="3.40.390.10">
    <property type="entry name" value="Collagenase (Catalytic Domain)"/>
    <property type="match status" value="1"/>
</dbReference>
<dbReference type="Gene3D" id="2.110.10.10">
    <property type="entry name" value="Hemopexin-like domain"/>
    <property type="match status" value="1"/>
</dbReference>
<dbReference type="Pfam" id="PF01471">
    <property type="entry name" value="PG_binding_1"/>
    <property type="match status" value="1"/>
</dbReference>
<dbReference type="EnsemblMetazoa" id="XM_038200576.1">
    <property type="protein sequence ID" value="XP_038056504.1"/>
    <property type="gene ID" value="LOC119728359"/>
</dbReference>
<evidence type="ECO:0000256" key="14">
    <source>
        <dbReference type="SAM" id="SignalP"/>
    </source>
</evidence>
<evidence type="ECO:0000313" key="16">
    <source>
        <dbReference type="EnsemblMetazoa" id="XP_038056504.1"/>
    </source>
</evidence>
<evidence type="ECO:0000256" key="3">
    <source>
        <dbReference type="ARBA" id="ARBA00022723"/>
    </source>
</evidence>
<feature type="binding site" evidence="11">
    <location>
        <position position="153"/>
    </location>
    <ligand>
        <name>Ca(2+)</name>
        <dbReference type="ChEBI" id="CHEBI:29108"/>
        <label>1</label>
    </ligand>
</feature>
<evidence type="ECO:0000256" key="8">
    <source>
        <dbReference type="ARBA" id="ARBA00023145"/>
    </source>
</evidence>
<sequence>MELRTVFSLTLLLLLVCVHETACGKNKKKKRKDKENLPNVASYLVKYGYVAQGPDGAPSNPADIPRAIKTLQKFAGIPETGILDDATIELLSKERCGVEDIIGSAKMQAKLRRGSEPGFSRYSTTEREKRYNIDGGKWRQTSLKYYYESFAEDISRNDMREVISRAWKVWSDVTPLTFTEVGVKSQAHIIIKFSRGNHGDGEYAAFDGPGGTLAHAYFPENGDAHFDEDEEFSVASTEGVNLFIVAAHEFGHSLGLAHSSEQGALMYPWYQGYVPDFQLPQDDIFGVQQLYGKPQVDRPGTPMDGGDGPRIKPGRPNACTSDWDAVTMGGDGRVYAFKGRYLWGINDQGVVHGYPKKIGLVYRGAPSSIHAAVTTFAYSQPRTYIFKGTKMWRFTNFVLDPGYPKKTAPRGVPQSPNAAFGWGGNGKIYIFKGARYYEFNPDREKIVGAPEKIATKWPGVPTTLDGALQWRNGKTYFFKGDSYWRFHDAKLKVTREYPRSKALFWMGCGVEEGQVLPERLEMPEGPAK</sequence>
<feature type="repeat" description="Hemopexin" evidence="13">
    <location>
        <begin position="313"/>
        <end position="365"/>
    </location>
</feature>
<dbReference type="PANTHER" id="PTHR10201:SF294">
    <property type="entry name" value="MATRIX METALLOPROTEINASE 16"/>
    <property type="match status" value="1"/>
</dbReference>
<dbReference type="RefSeq" id="XP_038056504.1">
    <property type="nucleotide sequence ID" value="XM_038200576.1"/>
</dbReference>
<keyword evidence="11" id="KW-0106">Calcium</keyword>
<evidence type="ECO:0000256" key="13">
    <source>
        <dbReference type="PROSITE-ProRule" id="PRU01011"/>
    </source>
</evidence>
<dbReference type="SUPFAM" id="SSF55486">
    <property type="entry name" value="Metalloproteases ('zincins'), catalytic domain"/>
    <property type="match status" value="1"/>
</dbReference>
<evidence type="ECO:0000256" key="5">
    <source>
        <dbReference type="ARBA" id="ARBA00022801"/>
    </source>
</evidence>
<name>A0A913ZYE4_PATMI</name>
<feature type="binding site" description="in inhibited form" evidence="11">
    <location>
        <position position="96"/>
    </location>
    <ligand>
        <name>Zn(2+)</name>
        <dbReference type="ChEBI" id="CHEBI:29105"/>
        <label>2</label>
        <note>catalytic</note>
    </ligand>
</feature>
<dbReference type="GeneID" id="119728359"/>
<dbReference type="InterPro" id="IPR002477">
    <property type="entry name" value="Peptidoglycan-bd-like"/>
</dbReference>
<keyword evidence="5" id="KW-0378">Hydrolase</keyword>
<dbReference type="PRINTS" id="PR00138">
    <property type="entry name" value="MATRIXIN"/>
</dbReference>
<feature type="binding site" evidence="11">
    <location>
        <position position="207"/>
    </location>
    <ligand>
        <name>Ca(2+)</name>
        <dbReference type="ChEBI" id="CHEBI:29108"/>
        <label>3</label>
    </ligand>
</feature>
<dbReference type="InterPro" id="IPR000585">
    <property type="entry name" value="Hemopexin-like_dom"/>
</dbReference>
<feature type="binding site" evidence="11">
    <location>
        <position position="419"/>
    </location>
    <ligand>
        <name>Ca(2+)</name>
        <dbReference type="ChEBI" id="CHEBI:29108"/>
        <label>5</label>
    </ligand>
</feature>
<feature type="repeat" description="Hemopexin" evidence="13">
    <location>
        <begin position="461"/>
        <end position="508"/>
    </location>
</feature>
<feature type="binding site" evidence="11">
    <location>
        <position position="230"/>
    </location>
    <ligand>
        <name>Ca(2+)</name>
        <dbReference type="ChEBI" id="CHEBI:29108"/>
        <label>3</label>
    </ligand>
</feature>
<organism evidence="16 17">
    <name type="scientific">Patiria miniata</name>
    <name type="common">Bat star</name>
    <name type="synonym">Asterina miniata</name>
    <dbReference type="NCBI Taxonomy" id="46514"/>
    <lineage>
        <taxon>Eukaryota</taxon>
        <taxon>Metazoa</taxon>
        <taxon>Echinodermata</taxon>
        <taxon>Eleutherozoa</taxon>
        <taxon>Asterozoa</taxon>
        <taxon>Asteroidea</taxon>
        <taxon>Valvatacea</taxon>
        <taxon>Valvatida</taxon>
        <taxon>Asterinidae</taxon>
        <taxon>Patiria</taxon>
    </lineage>
</organism>
<feature type="binding site" evidence="11">
    <location>
        <position position="208"/>
    </location>
    <ligand>
        <name>Ca(2+)</name>
        <dbReference type="ChEBI" id="CHEBI:29108"/>
        <label>3</label>
    </ligand>
</feature>
<dbReference type="PIRSF" id="PIRSF001191">
    <property type="entry name" value="Peptidase_M10A_matrix"/>
    <property type="match status" value="1"/>
</dbReference>
<keyword evidence="7" id="KW-0482">Metalloprotease</keyword>
<feature type="binding site" evidence="11">
    <location>
        <position position="227"/>
    </location>
    <ligand>
        <name>Ca(2+)</name>
        <dbReference type="ChEBI" id="CHEBI:29108"/>
        <label>3</label>
    </ligand>
</feature>
<feature type="binding site" evidence="11">
    <location>
        <position position="215"/>
    </location>
    <ligand>
        <name>Zn(2+)</name>
        <dbReference type="ChEBI" id="CHEBI:29105"/>
        <label>1</label>
    </ligand>
</feature>
<evidence type="ECO:0000256" key="1">
    <source>
        <dbReference type="ARBA" id="ARBA00010370"/>
    </source>
</evidence>
<feature type="binding site" evidence="11">
    <location>
        <position position="200"/>
    </location>
    <ligand>
        <name>Zn(2+)</name>
        <dbReference type="ChEBI" id="CHEBI:29105"/>
        <label>1</label>
    </ligand>
</feature>
<dbReference type="SUPFAM" id="SSF50923">
    <property type="entry name" value="Hemopexin-like domain"/>
    <property type="match status" value="1"/>
</dbReference>